<evidence type="ECO:0000313" key="3">
    <source>
        <dbReference type="Proteomes" id="UP001156882"/>
    </source>
</evidence>
<gene>
    <name evidence="2" type="ORF">GCM10007874_06820</name>
</gene>
<keyword evidence="3" id="KW-1185">Reference proteome</keyword>
<proteinExistence type="predicted"/>
<evidence type="ECO:0000259" key="1">
    <source>
        <dbReference type="Pfam" id="PF08241"/>
    </source>
</evidence>
<dbReference type="InterPro" id="IPR013216">
    <property type="entry name" value="Methyltransf_11"/>
</dbReference>
<dbReference type="SUPFAM" id="SSF53335">
    <property type="entry name" value="S-adenosyl-L-methionine-dependent methyltransferases"/>
    <property type="match status" value="1"/>
</dbReference>
<comment type="caution">
    <text evidence="2">The sequence shown here is derived from an EMBL/GenBank/DDBJ whole genome shotgun (WGS) entry which is preliminary data.</text>
</comment>
<organism evidence="2 3">
    <name type="scientific">Labrys miyagiensis</name>
    <dbReference type="NCBI Taxonomy" id="346912"/>
    <lineage>
        <taxon>Bacteria</taxon>
        <taxon>Pseudomonadati</taxon>
        <taxon>Pseudomonadota</taxon>
        <taxon>Alphaproteobacteria</taxon>
        <taxon>Hyphomicrobiales</taxon>
        <taxon>Xanthobacteraceae</taxon>
        <taxon>Labrys</taxon>
    </lineage>
</organism>
<dbReference type="CDD" id="cd02440">
    <property type="entry name" value="AdoMet_MTases"/>
    <property type="match status" value="1"/>
</dbReference>
<reference evidence="3" key="1">
    <citation type="journal article" date="2019" name="Int. J. Syst. Evol. Microbiol.">
        <title>The Global Catalogue of Microorganisms (GCM) 10K type strain sequencing project: providing services to taxonomists for standard genome sequencing and annotation.</title>
        <authorList>
            <consortium name="The Broad Institute Genomics Platform"/>
            <consortium name="The Broad Institute Genome Sequencing Center for Infectious Disease"/>
            <person name="Wu L."/>
            <person name="Ma J."/>
        </authorList>
    </citation>
    <scope>NUCLEOTIDE SEQUENCE [LARGE SCALE GENOMIC DNA]</scope>
    <source>
        <strain evidence="3">NBRC 101365</strain>
    </source>
</reference>
<name>A0ABQ6CHC7_9HYPH</name>
<dbReference type="InterPro" id="IPR029063">
    <property type="entry name" value="SAM-dependent_MTases_sf"/>
</dbReference>
<sequence length="334" mass="37071">MSLDVVDLRDFYTSNLGIVAGRLIATKIRARWGDLTGQRVAGIGFAAPYLTMFRDEAERVVSFNPATQGVLEWPDTGPLAAALVEETELPLADGSLDRVLAIHLLEEADSALDTLREIWRVLAPGGTVMLVAPNRRGVWARSDATPFGNGRPFSRPQLTRLLRDALFSPVNWTEALYLPPLFHGWALRSAPTYERLAARLASPFAGVHIVEASKQVFRPITVRAKRATAPKFQPVLIPSAGRVSWERDRWERGHPYDTHLSVVGMSALPGYRRLSKNTACSPNRFQNHQGACTCTGWPETVSASARSITPWMLRAISTKSRIEQKWMLGVSYQL</sequence>
<dbReference type="EMBL" id="BSPC01000005">
    <property type="protein sequence ID" value="GLS17667.1"/>
    <property type="molecule type" value="Genomic_DNA"/>
</dbReference>
<accession>A0ABQ6CHC7</accession>
<evidence type="ECO:0000313" key="2">
    <source>
        <dbReference type="EMBL" id="GLS17667.1"/>
    </source>
</evidence>
<dbReference type="Gene3D" id="3.40.50.150">
    <property type="entry name" value="Vaccinia Virus protein VP39"/>
    <property type="match status" value="1"/>
</dbReference>
<feature type="domain" description="Methyltransferase type 11" evidence="1">
    <location>
        <begin position="84"/>
        <end position="129"/>
    </location>
</feature>
<dbReference type="Proteomes" id="UP001156882">
    <property type="component" value="Unassembled WGS sequence"/>
</dbReference>
<protein>
    <recommendedName>
        <fullName evidence="1">Methyltransferase type 11 domain-containing protein</fullName>
    </recommendedName>
</protein>
<dbReference type="Pfam" id="PF08241">
    <property type="entry name" value="Methyltransf_11"/>
    <property type="match status" value="1"/>
</dbReference>